<evidence type="ECO:0000256" key="3">
    <source>
        <dbReference type="ARBA" id="ARBA00022475"/>
    </source>
</evidence>
<evidence type="ECO:0000256" key="4">
    <source>
        <dbReference type="ARBA" id="ARBA00022692"/>
    </source>
</evidence>
<keyword evidence="10" id="KW-1185">Reference proteome</keyword>
<keyword evidence="6 7" id="KW-0472">Membrane</keyword>
<evidence type="ECO:0000256" key="2">
    <source>
        <dbReference type="ARBA" id="ARBA00005745"/>
    </source>
</evidence>
<keyword evidence="4 7" id="KW-0812">Transmembrane</keyword>
<dbReference type="EMBL" id="CP022187">
    <property type="protein sequence ID" value="AWI75660.1"/>
    <property type="molecule type" value="Genomic_DNA"/>
</dbReference>
<feature type="domain" description="Type II secretion system protein GspF" evidence="8">
    <location>
        <begin position="67"/>
        <end position="189"/>
    </location>
</feature>
<dbReference type="GO" id="GO:0005886">
    <property type="term" value="C:plasma membrane"/>
    <property type="evidence" value="ECO:0007669"/>
    <property type="project" value="UniProtKB-SubCell"/>
</dbReference>
<evidence type="ECO:0000313" key="9">
    <source>
        <dbReference type="EMBL" id="AWI75660.1"/>
    </source>
</evidence>
<feature type="transmembrane region" description="Helical" evidence="7">
    <location>
        <begin position="373"/>
        <end position="394"/>
    </location>
</feature>
<dbReference type="InterPro" id="IPR042094">
    <property type="entry name" value="T2SS_GspF_sf"/>
</dbReference>
<organism evidence="9 10">
    <name type="scientific">Parazoarcus communis</name>
    <dbReference type="NCBI Taxonomy" id="41977"/>
    <lineage>
        <taxon>Bacteria</taxon>
        <taxon>Pseudomonadati</taxon>
        <taxon>Pseudomonadota</taxon>
        <taxon>Betaproteobacteria</taxon>
        <taxon>Rhodocyclales</taxon>
        <taxon>Zoogloeaceae</taxon>
        <taxon>Parazoarcus</taxon>
    </lineage>
</organism>
<sequence>MTLHTYRAIDNGGRSVRGTTDAADIEDLESRLQRRGLTLVHGEPAHPHTGRRVWRRRIPRRELIHFCFHLEQLLAAGVPIIESLTDLREATAHMQMQQVVSTLVEDIEGGLPLSEAAARHPGAFDAVFCSLLRVGEQTGTLAPVLRQLADALHREDELAAHARKLAIYPIIVGSVLCAAITVALLFVVPELGRLFRSTGQALPLQTRILIELSSGLAHHGWLIPVVLAPALGATRFAIRNSPALQLVFDRLRLRLPLFGALQYKIALARVASLLSMLYASGITLLDALSTAAHASGNLAIRDSLRTASLRITEGHDIASAFELTGLFPQLVTRMLRIGEQTGSLDTALGNVVHFYERDTKESIERLQASAEPMLTLILGALMLWIVFAVLGPVYDILTRLPV</sequence>
<dbReference type="Pfam" id="PF00482">
    <property type="entry name" value="T2SSF"/>
    <property type="match status" value="2"/>
</dbReference>
<feature type="transmembrane region" description="Helical" evidence="7">
    <location>
        <begin position="165"/>
        <end position="188"/>
    </location>
</feature>
<accession>A0A2U8GQ98</accession>
<evidence type="ECO:0000256" key="5">
    <source>
        <dbReference type="ARBA" id="ARBA00022989"/>
    </source>
</evidence>
<proteinExistence type="inferred from homology"/>
<protein>
    <submittedName>
        <fullName evidence="9">Type II secretion system protein</fullName>
    </submittedName>
</protein>
<dbReference type="AlphaFoldDB" id="A0A2U8GQ98"/>
<evidence type="ECO:0000256" key="6">
    <source>
        <dbReference type="ARBA" id="ARBA00023136"/>
    </source>
</evidence>
<feature type="domain" description="Type II secretion system protein GspF" evidence="8">
    <location>
        <begin position="272"/>
        <end position="392"/>
    </location>
</feature>
<keyword evidence="5 7" id="KW-1133">Transmembrane helix</keyword>
<evidence type="ECO:0000259" key="8">
    <source>
        <dbReference type="Pfam" id="PF00482"/>
    </source>
</evidence>
<dbReference type="Proteomes" id="UP000244930">
    <property type="component" value="Chromosome"/>
</dbReference>
<evidence type="ECO:0000313" key="10">
    <source>
        <dbReference type="Proteomes" id="UP000244930"/>
    </source>
</evidence>
<dbReference type="RefSeq" id="WP_108949366.1">
    <property type="nucleotide sequence ID" value="NZ_CP022187.1"/>
</dbReference>
<dbReference type="PANTHER" id="PTHR30012">
    <property type="entry name" value="GENERAL SECRETION PATHWAY PROTEIN"/>
    <property type="match status" value="1"/>
</dbReference>
<evidence type="ECO:0000256" key="1">
    <source>
        <dbReference type="ARBA" id="ARBA00004651"/>
    </source>
</evidence>
<comment type="subcellular location">
    <subcellularLocation>
        <location evidence="1">Cell membrane</location>
        <topology evidence="1">Multi-pass membrane protein</topology>
    </subcellularLocation>
</comment>
<dbReference type="KEGG" id="acom:CEW83_10900"/>
<gene>
    <name evidence="9" type="ORF">CEW83_10900</name>
</gene>
<dbReference type="InterPro" id="IPR018076">
    <property type="entry name" value="T2SS_GspF_dom"/>
</dbReference>
<keyword evidence="3" id="KW-1003">Cell membrane</keyword>
<evidence type="ECO:0000256" key="7">
    <source>
        <dbReference type="SAM" id="Phobius"/>
    </source>
</evidence>
<comment type="similarity">
    <text evidence="2">Belongs to the GSP F family.</text>
</comment>
<name>A0A2U8GQ98_9RHOO</name>
<reference evidence="9 10" key="1">
    <citation type="submission" date="2017-06" db="EMBL/GenBank/DDBJ databases">
        <title>Azoarcus.</title>
        <authorList>
            <person name="Woo J.-H."/>
            <person name="Kim H.-S."/>
        </authorList>
    </citation>
    <scope>NUCLEOTIDE SEQUENCE [LARGE SCALE GENOMIC DNA]</scope>
    <source>
        <strain evidence="9 10">TSPY31</strain>
    </source>
</reference>
<dbReference type="InterPro" id="IPR003004">
    <property type="entry name" value="GspF/PilC"/>
</dbReference>
<dbReference type="PANTHER" id="PTHR30012:SF0">
    <property type="entry name" value="TYPE II SECRETION SYSTEM PROTEIN F-RELATED"/>
    <property type="match status" value="1"/>
</dbReference>
<dbReference type="Gene3D" id="1.20.81.30">
    <property type="entry name" value="Type II secretion system (T2SS), domain F"/>
    <property type="match status" value="2"/>
</dbReference>